<dbReference type="Proteomes" id="UP000322667">
    <property type="component" value="Chromosome D03"/>
</dbReference>
<proteinExistence type="predicted"/>
<name>A0A5D2LJV5_GOSTO</name>
<keyword evidence="2" id="KW-1185">Reference proteome</keyword>
<gene>
    <name evidence="1" type="ORF">ES332_D03G085800v1</name>
</gene>
<evidence type="ECO:0000313" key="2">
    <source>
        <dbReference type="Proteomes" id="UP000322667"/>
    </source>
</evidence>
<evidence type="ECO:0000313" key="1">
    <source>
        <dbReference type="EMBL" id="TYH79777.1"/>
    </source>
</evidence>
<dbReference type="EMBL" id="CM017625">
    <property type="protein sequence ID" value="TYH79777.1"/>
    <property type="molecule type" value="Genomic_DNA"/>
</dbReference>
<sequence length="58" mass="6957">MHKEHSWDQHFQAIMKIHETIRMGGPSTYLHAFLNEEEFMNKQGRCTSLNRPLNQHIH</sequence>
<dbReference type="AlphaFoldDB" id="A0A5D2LJV5"/>
<organism evidence="1 2">
    <name type="scientific">Gossypium tomentosum</name>
    <name type="common">Hawaiian cotton</name>
    <name type="synonym">Gossypium sandvicense</name>
    <dbReference type="NCBI Taxonomy" id="34277"/>
    <lineage>
        <taxon>Eukaryota</taxon>
        <taxon>Viridiplantae</taxon>
        <taxon>Streptophyta</taxon>
        <taxon>Embryophyta</taxon>
        <taxon>Tracheophyta</taxon>
        <taxon>Spermatophyta</taxon>
        <taxon>Magnoliopsida</taxon>
        <taxon>eudicotyledons</taxon>
        <taxon>Gunneridae</taxon>
        <taxon>Pentapetalae</taxon>
        <taxon>rosids</taxon>
        <taxon>malvids</taxon>
        <taxon>Malvales</taxon>
        <taxon>Malvaceae</taxon>
        <taxon>Malvoideae</taxon>
        <taxon>Gossypium</taxon>
    </lineage>
</organism>
<accession>A0A5D2LJV5</accession>
<reference evidence="1 2" key="1">
    <citation type="submission" date="2019-07" db="EMBL/GenBank/DDBJ databases">
        <title>WGS assembly of Gossypium tomentosum.</title>
        <authorList>
            <person name="Chen Z.J."/>
            <person name="Sreedasyam A."/>
            <person name="Ando A."/>
            <person name="Song Q."/>
            <person name="De L."/>
            <person name="Hulse-Kemp A."/>
            <person name="Ding M."/>
            <person name="Ye W."/>
            <person name="Kirkbride R."/>
            <person name="Jenkins J."/>
            <person name="Plott C."/>
            <person name="Lovell J."/>
            <person name="Lin Y.-M."/>
            <person name="Vaughn R."/>
            <person name="Liu B."/>
            <person name="Li W."/>
            <person name="Simpson S."/>
            <person name="Scheffler B."/>
            <person name="Saski C."/>
            <person name="Grover C."/>
            <person name="Hu G."/>
            <person name="Conover J."/>
            <person name="Carlson J."/>
            <person name="Shu S."/>
            <person name="Boston L."/>
            <person name="Williams M."/>
            <person name="Peterson D."/>
            <person name="Mcgee K."/>
            <person name="Jones D."/>
            <person name="Wendel J."/>
            <person name="Stelly D."/>
            <person name="Grimwood J."/>
            <person name="Schmutz J."/>
        </authorList>
    </citation>
    <scope>NUCLEOTIDE SEQUENCE [LARGE SCALE GENOMIC DNA]</scope>
    <source>
        <strain evidence="1">7179.01</strain>
    </source>
</reference>
<protein>
    <submittedName>
        <fullName evidence="1">Uncharacterized protein</fullName>
    </submittedName>
</protein>